<sequence length="820" mass="85877">MRQGVTVPESAHEQSSTERVTVQVTERALGLVSRVWWPRRRRPRPSPVLGVERGLATLGLVWEGLWLLPDQSLWPTNQGSAVESALLAGVFVTWVAVVLTAFGPLASRRRRVRAQIVNVALLFAAGAVLLYFAPVIAPDSAIGPDAATSMAGWQSGASLVNLACALTGLLVVTVVAVPVVLGAVLVEVALLLIDLPAAPSESDRMGTVLYPTYALAMGAAAVGARRGLLAAARRSEGARAGLGLAEAQAQALSGLQRRMKEQQRLLHETVLNTLTAIARGGIGRSTDGGSRMRARCAESALVLRTLASAVFTMPTTGSRDWAADVAASIQPLVDVGVHVEIRVHAGGRPLPDAAYGAMMVAIREALSNIARHANADSVTLSVAVSTDARTRRDHWTIEVGDDGSGFDAASVSWRFGLSSAIVEAMSDVGGQARVTSAIGEGTCVTLTWSTSPESRASVVLGESATSVNALGAPVLVSFGVFSLLSLILTISDFEFPRIAVAGFTVALACGILLVWFGRAGTLPPVLVVGVCVAAPLVYRLQLIGLGEGEATPWSDWSSEAIVALLLIVAGTGPWWGWIAALAAWLLTQGDMVAELIRPGTAVIIDGALFARSVRANDREYAAALRQRGKEEASSAGDEASIRALGRRYGPLAESSAAALLEAIAEGSIDANEADVRAVCGLEEHFIRTVMRIDPAAGPLHAFASQLAIRAHRRGVVLDVDIAEASRVRRGELLLLRISANRAISHAMPGVPARLSARREGEVLMVRLVAAVAAVDQAAVVDGADVQGLSWDADPADSTIILEASYAGGSRMLIPMTDADD</sequence>
<protein>
    <recommendedName>
        <fullName evidence="2">histidine kinase</fullName>
        <ecNumber evidence="2">2.7.13.3</ecNumber>
    </recommendedName>
</protein>
<evidence type="ECO:0000256" key="2">
    <source>
        <dbReference type="ARBA" id="ARBA00012438"/>
    </source>
</evidence>
<gene>
    <name evidence="7" type="ORF">UFOPK3772_00931</name>
</gene>
<dbReference type="Pfam" id="PF02518">
    <property type="entry name" value="HATPase_c"/>
    <property type="match status" value="1"/>
</dbReference>
<keyword evidence="3" id="KW-0808">Transferase</keyword>
<evidence type="ECO:0000256" key="4">
    <source>
        <dbReference type="ARBA" id="ARBA00022777"/>
    </source>
</evidence>
<dbReference type="InterPro" id="IPR036890">
    <property type="entry name" value="HATPase_C_sf"/>
</dbReference>
<evidence type="ECO:0000256" key="1">
    <source>
        <dbReference type="ARBA" id="ARBA00000085"/>
    </source>
</evidence>
<feature type="transmembrane region" description="Helical" evidence="5">
    <location>
        <begin position="470"/>
        <end position="491"/>
    </location>
</feature>
<evidence type="ECO:0000259" key="6">
    <source>
        <dbReference type="Pfam" id="PF02518"/>
    </source>
</evidence>
<proteinExistence type="predicted"/>
<evidence type="ECO:0000256" key="3">
    <source>
        <dbReference type="ARBA" id="ARBA00022679"/>
    </source>
</evidence>
<dbReference type="PANTHER" id="PTHR24421">
    <property type="entry name" value="NITRATE/NITRITE SENSOR PROTEIN NARX-RELATED"/>
    <property type="match status" value="1"/>
</dbReference>
<dbReference type="SUPFAM" id="SSF55874">
    <property type="entry name" value="ATPase domain of HSP90 chaperone/DNA topoisomerase II/histidine kinase"/>
    <property type="match status" value="1"/>
</dbReference>
<feature type="transmembrane region" description="Helical" evidence="5">
    <location>
        <begin position="85"/>
        <end position="105"/>
    </location>
</feature>
<feature type="transmembrane region" description="Helical" evidence="5">
    <location>
        <begin position="561"/>
        <end position="586"/>
    </location>
</feature>
<keyword evidence="5" id="KW-0812">Transmembrane</keyword>
<accession>A0A6J7JEF9</accession>
<dbReference type="GO" id="GO:0004673">
    <property type="term" value="F:protein histidine kinase activity"/>
    <property type="evidence" value="ECO:0007669"/>
    <property type="project" value="UniProtKB-EC"/>
</dbReference>
<dbReference type="AlphaFoldDB" id="A0A6J7JEF9"/>
<dbReference type="InterPro" id="IPR003594">
    <property type="entry name" value="HATPase_dom"/>
</dbReference>
<comment type="catalytic activity">
    <reaction evidence="1">
        <text>ATP + protein L-histidine = ADP + protein N-phospho-L-histidine.</text>
        <dbReference type="EC" id="2.7.13.3"/>
    </reaction>
</comment>
<dbReference type="PANTHER" id="PTHR24421:SF10">
    <property type="entry name" value="NITRATE_NITRITE SENSOR PROTEIN NARQ"/>
    <property type="match status" value="1"/>
</dbReference>
<dbReference type="InterPro" id="IPR050482">
    <property type="entry name" value="Sensor_HK_TwoCompSys"/>
</dbReference>
<feature type="transmembrane region" description="Helical" evidence="5">
    <location>
        <begin position="522"/>
        <end position="540"/>
    </location>
</feature>
<feature type="transmembrane region" description="Helical" evidence="5">
    <location>
        <begin position="160"/>
        <end position="193"/>
    </location>
</feature>
<keyword evidence="4" id="KW-0418">Kinase</keyword>
<reference evidence="7" key="1">
    <citation type="submission" date="2020-05" db="EMBL/GenBank/DDBJ databases">
        <authorList>
            <person name="Chiriac C."/>
            <person name="Salcher M."/>
            <person name="Ghai R."/>
            <person name="Kavagutti S V."/>
        </authorList>
    </citation>
    <scope>NUCLEOTIDE SEQUENCE</scope>
</reference>
<dbReference type="EMBL" id="CAFBNE010000021">
    <property type="protein sequence ID" value="CAB4941151.1"/>
    <property type="molecule type" value="Genomic_DNA"/>
</dbReference>
<feature type="transmembrane region" description="Helical" evidence="5">
    <location>
        <begin position="117"/>
        <end position="137"/>
    </location>
</feature>
<organism evidence="7">
    <name type="scientific">freshwater metagenome</name>
    <dbReference type="NCBI Taxonomy" id="449393"/>
    <lineage>
        <taxon>unclassified sequences</taxon>
        <taxon>metagenomes</taxon>
        <taxon>ecological metagenomes</taxon>
    </lineage>
</organism>
<dbReference type="EC" id="2.7.13.3" evidence="2"/>
<dbReference type="GO" id="GO:0000160">
    <property type="term" value="P:phosphorelay signal transduction system"/>
    <property type="evidence" value="ECO:0007669"/>
    <property type="project" value="UniProtKB-KW"/>
</dbReference>
<feature type="transmembrane region" description="Helical" evidence="5">
    <location>
        <begin position="205"/>
        <end position="224"/>
    </location>
</feature>
<name>A0A6J7JEF9_9ZZZZ</name>
<keyword evidence="5" id="KW-0472">Membrane</keyword>
<feature type="transmembrane region" description="Helical" evidence="5">
    <location>
        <begin position="498"/>
        <end position="516"/>
    </location>
</feature>
<evidence type="ECO:0000256" key="5">
    <source>
        <dbReference type="SAM" id="Phobius"/>
    </source>
</evidence>
<keyword evidence="5" id="KW-1133">Transmembrane helix</keyword>
<evidence type="ECO:0000313" key="7">
    <source>
        <dbReference type="EMBL" id="CAB4941151.1"/>
    </source>
</evidence>
<dbReference type="Gene3D" id="3.30.565.10">
    <property type="entry name" value="Histidine kinase-like ATPase, C-terminal domain"/>
    <property type="match status" value="1"/>
</dbReference>
<feature type="domain" description="Histidine kinase/HSP90-like ATPase" evidence="6">
    <location>
        <begin position="360"/>
        <end position="448"/>
    </location>
</feature>